<dbReference type="Proteomes" id="UP000053235">
    <property type="component" value="Unassembled WGS sequence"/>
</dbReference>
<keyword evidence="2" id="KW-1185">Reference proteome</keyword>
<name>A0A0M7A926_9HYPH</name>
<dbReference type="EMBL" id="CXWD01000009">
    <property type="protein sequence ID" value="CTQ70730.1"/>
    <property type="molecule type" value="Genomic_DNA"/>
</dbReference>
<evidence type="ECO:0000313" key="2">
    <source>
        <dbReference type="Proteomes" id="UP000053235"/>
    </source>
</evidence>
<sequence>MTELWDEILHCKITNYYNIFQNFTDLCIATSEESAVCVRAVTHRRPNRGTVVQIVPATFIDT</sequence>
<accession>A0A0M7A926</accession>
<dbReference type="AlphaFoldDB" id="A0A0M7A926"/>
<reference evidence="2" key="1">
    <citation type="submission" date="2015-07" db="EMBL/GenBank/DDBJ databases">
        <authorList>
            <person name="Rodrigo-Torres Lidia"/>
            <person name="Arahal R.David."/>
        </authorList>
    </citation>
    <scope>NUCLEOTIDE SEQUENCE [LARGE SCALE GENOMIC DNA]</scope>
    <source>
        <strain evidence="2">CECT 5112</strain>
    </source>
</reference>
<evidence type="ECO:0000313" key="1">
    <source>
        <dbReference type="EMBL" id="CTQ70730.1"/>
    </source>
</evidence>
<gene>
    <name evidence="1" type="ORF">LAX5112_02591</name>
</gene>
<protein>
    <submittedName>
        <fullName evidence="1">Uncharacterized protein</fullName>
    </submittedName>
</protein>
<organism evidence="1 2">
    <name type="scientific">Roseibium alexandrii</name>
    <dbReference type="NCBI Taxonomy" id="388408"/>
    <lineage>
        <taxon>Bacteria</taxon>
        <taxon>Pseudomonadati</taxon>
        <taxon>Pseudomonadota</taxon>
        <taxon>Alphaproteobacteria</taxon>
        <taxon>Hyphomicrobiales</taxon>
        <taxon>Stappiaceae</taxon>
        <taxon>Roseibium</taxon>
    </lineage>
</organism>
<proteinExistence type="predicted"/>
<dbReference type="STRING" id="388408.LAX5112_02591"/>